<protein>
    <submittedName>
        <fullName evidence="2">Uncharacterized protein</fullName>
    </submittedName>
</protein>
<organism evidence="2 3">
    <name type="scientific">Carnegiea gigantea</name>
    <dbReference type="NCBI Taxonomy" id="171969"/>
    <lineage>
        <taxon>Eukaryota</taxon>
        <taxon>Viridiplantae</taxon>
        <taxon>Streptophyta</taxon>
        <taxon>Embryophyta</taxon>
        <taxon>Tracheophyta</taxon>
        <taxon>Spermatophyta</taxon>
        <taxon>Magnoliopsida</taxon>
        <taxon>eudicotyledons</taxon>
        <taxon>Gunneridae</taxon>
        <taxon>Pentapetalae</taxon>
        <taxon>Caryophyllales</taxon>
        <taxon>Cactineae</taxon>
        <taxon>Cactaceae</taxon>
        <taxon>Cactoideae</taxon>
        <taxon>Echinocereeae</taxon>
        <taxon>Carnegiea</taxon>
    </lineage>
</organism>
<evidence type="ECO:0000313" key="3">
    <source>
        <dbReference type="Proteomes" id="UP001153076"/>
    </source>
</evidence>
<evidence type="ECO:0000313" key="2">
    <source>
        <dbReference type="EMBL" id="KAJ8423655.1"/>
    </source>
</evidence>
<dbReference type="EMBL" id="JAKOGI010001908">
    <property type="protein sequence ID" value="KAJ8423655.1"/>
    <property type="molecule type" value="Genomic_DNA"/>
</dbReference>
<sequence>MEEREEVTDEEKEVRRPVHGPVFMALDIWVQANHDSNGRVYGFGSKNSKPKCMARLLVSTRSSSVENYDAGKMAMRFNESVSNQVERKSREALLKKVDYLADVGKKDEGKMKMMWDFIKHHTSGPSNEPPPHILSSDDDDDGDGAPPDGDD</sequence>
<gene>
    <name evidence="2" type="ORF">Cgig2_033909</name>
</gene>
<accession>A0A9Q1GN81</accession>
<reference evidence="2" key="1">
    <citation type="submission" date="2022-04" db="EMBL/GenBank/DDBJ databases">
        <title>Carnegiea gigantea Genome sequencing and assembly v2.</title>
        <authorList>
            <person name="Copetti D."/>
            <person name="Sanderson M.J."/>
            <person name="Burquez A."/>
            <person name="Wojciechowski M.F."/>
        </authorList>
    </citation>
    <scope>NUCLEOTIDE SEQUENCE</scope>
    <source>
        <strain evidence="2">SGP5-SGP5p</strain>
        <tissue evidence="2">Aerial part</tissue>
    </source>
</reference>
<feature type="region of interest" description="Disordered" evidence="1">
    <location>
        <begin position="120"/>
        <end position="151"/>
    </location>
</feature>
<keyword evidence="3" id="KW-1185">Reference proteome</keyword>
<dbReference type="Proteomes" id="UP001153076">
    <property type="component" value="Unassembled WGS sequence"/>
</dbReference>
<evidence type="ECO:0000256" key="1">
    <source>
        <dbReference type="SAM" id="MobiDB-lite"/>
    </source>
</evidence>
<name>A0A9Q1GN81_9CARY</name>
<proteinExistence type="predicted"/>
<feature type="compositionally biased region" description="Acidic residues" evidence="1">
    <location>
        <begin position="136"/>
        <end position="151"/>
    </location>
</feature>
<dbReference type="AlphaFoldDB" id="A0A9Q1GN81"/>
<comment type="caution">
    <text evidence="2">The sequence shown here is derived from an EMBL/GenBank/DDBJ whole genome shotgun (WGS) entry which is preliminary data.</text>
</comment>